<evidence type="ECO:0000259" key="4">
    <source>
        <dbReference type="Pfam" id="PF00535"/>
    </source>
</evidence>
<dbReference type="Proteomes" id="UP000316714">
    <property type="component" value="Unassembled WGS sequence"/>
</dbReference>
<accession>A0A5C5VEP1</accession>
<proteinExistence type="inferred from homology"/>
<evidence type="ECO:0000256" key="2">
    <source>
        <dbReference type="ARBA" id="ARBA00022676"/>
    </source>
</evidence>
<comment type="similarity">
    <text evidence="1">Belongs to the glycosyltransferase 2 family.</text>
</comment>
<dbReference type="Gene3D" id="3.90.550.10">
    <property type="entry name" value="Spore Coat Polysaccharide Biosynthesis Protein SpsA, Chain A"/>
    <property type="match status" value="1"/>
</dbReference>
<dbReference type="InterPro" id="IPR050834">
    <property type="entry name" value="Glycosyltransf_2"/>
</dbReference>
<protein>
    <submittedName>
        <fullName evidence="5">Putative glycosyltransferase EpsE</fullName>
        <ecNumber evidence="5">2.4.-.-</ecNumber>
    </submittedName>
</protein>
<reference evidence="5 6" key="1">
    <citation type="submission" date="2019-02" db="EMBL/GenBank/DDBJ databases">
        <title>Deep-cultivation of Planctomycetes and their phenomic and genomic characterization uncovers novel biology.</title>
        <authorList>
            <person name="Wiegand S."/>
            <person name="Jogler M."/>
            <person name="Boedeker C."/>
            <person name="Pinto D."/>
            <person name="Vollmers J."/>
            <person name="Rivas-Marin E."/>
            <person name="Kohn T."/>
            <person name="Peeters S.H."/>
            <person name="Heuer A."/>
            <person name="Rast P."/>
            <person name="Oberbeckmann S."/>
            <person name="Bunk B."/>
            <person name="Jeske O."/>
            <person name="Meyerdierks A."/>
            <person name="Storesund J.E."/>
            <person name="Kallscheuer N."/>
            <person name="Luecker S."/>
            <person name="Lage O.M."/>
            <person name="Pohl T."/>
            <person name="Merkel B.J."/>
            <person name="Hornburger P."/>
            <person name="Mueller R.-W."/>
            <person name="Bruemmer F."/>
            <person name="Labrenz M."/>
            <person name="Spormann A.M."/>
            <person name="Op Den Camp H."/>
            <person name="Overmann J."/>
            <person name="Amann R."/>
            <person name="Jetten M.S.M."/>
            <person name="Mascher T."/>
            <person name="Medema M.H."/>
            <person name="Devos D.P."/>
            <person name="Kaster A.-K."/>
            <person name="Ovreas L."/>
            <person name="Rohde M."/>
            <person name="Galperin M.Y."/>
            <person name="Jogler C."/>
        </authorList>
    </citation>
    <scope>NUCLEOTIDE SEQUENCE [LARGE SCALE GENOMIC DNA]</scope>
    <source>
        <strain evidence="5 6">KOR34</strain>
    </source>
</reference>
<keyword evidence="2 5" id="KW-0328">Glycosyltransferase</keyword>
<name>A0A5C5VEP1_9BACT</name>
<evidence type="ECO:0000313" key="6">
    <source>
        <dbReference type="Proteomes" id="UP000316714"/>
    </source>
</evidence>
<dbReference type="SUPFAM" id="SSF53448">
    <property type="entry name" value="Nucleotide-diphospho-sugar transferases"/>
    <property type="match status" value="1"/>
</dbReference>
<keyword evidence="3 5" id="KW-0808">Transferase</keyword>
<dbReference type="EC" id="2.4.-.-" evidence="5"/>
<dbReference type="InterPro" id="IPR029044">
    <property type="entry name" value="Nucleotide-diphossugar_trans"/>
</dbReference>
<comment type="caution">
    <text evidence="5">The sequence shown here is derived from an EMBL/GenBank/DDBJ whole genome shotgun (WGS) entry which is preliminary data.</text>
</comment>
<evidence type="ECO:0000256" key="1">
    <source>
        <dbReference type="ARBA" id="ARBA00006739"/>
    </source>
</evidence>
<dbReference type="PANTHER" id="PTHR43685">
    <property type="entry name" value="GLYCOSYLTRANSFERASE"/>
    <property type="match status" value="1"/>
</dbReference>
<dbReference type="GO" id="GO:0016757">
    <property type="term" value="F:glycosyltransferase activity"/>
    <property type="evidence" value="ECO:0007669"/>
    <property type="project" value="UniProtKB-KW"/>
</dbReference>
<dbReference type="InterPro" id="IPR001173">
    <property type="entry name" value="Glyco_trans_2-like"/>
</dbReference>
<sequence>MSDARVSVLMAAYNAMPYLPAAVDSVLGQTLADFEFVIVDDGSTDGTPEYLASLEDPRVRVVTQENGGLAAALNTGLAHCRAKYVARMDADDLSLPERLERQAAYLDLHAEVGCVGCQTSHFGATRVGGSLKMPATHTEIRRALEEGRHAIVHASVMARTELVRRVGAYWPYRLVSEDHDLFLRLSEASQISTIGPVMYHVRVHSGSLNGRYMKSIRRGIDYARELATRRGAGRPPISYEEFAESRDSAPLHRRALEWLDAYARSSYLAGVGDLYGDRALRGKLKLALAASLAPKLTVQRVQRMLTGGRARG</sequence>
<dbReference type="EMBL" id="SIHJ01000001">
    <property type="protein sequence ID" value="TWT36359.1"/>
    <property type="molecule type" value="Genomic_DNA"/>
</dbReference>
<keyword evidence="6" id="KW-1185">Reference proteome</keyword>
<evidence type="ECO:0000313" key="5">
    <source>
        <dbReference type="EMBL" id="TWT36359.1"/>
    </source>
</evidence>
<dbReference type="AlphaFoldDB" id="A0A5C5VEP1"/>
<dbReference type="RefSeq" id="WP_146563200.1">
    <property type="nucleotide sequence ID" value="NZ_SIHJ01000001.1"/>
</dbReference>
<evidence type="ECO:0000256" key="3">
    <source>
        <dbReference type="ARBA" id="ARBA00022679"/>
    </source>
</evidence>
<feature type="domain" description="Glycosyltransferase 2-like" evidence="4">
    <location>
        <begin position="7"/>
        <end position="164"/>
    </location>
</feature>
<dbReference type="Pfam" id="PF00535">
    <property type="entry name" value="Glycos_transf_2"/>
    <property type="match status" value="1"/>
</dbReference>
<organism evidence="5 6">
    <name type="scientific">Posidoniimonas corsicana</name>
    <dbReference type="NCBI Taxonomy" id="1938618"/>
    <lineage>
        <taxon>Bacteria</taxon>
        <taxon>Pseudomonadati</taxon>
        <taxon>Planctomycetota</taxon>
        <taxon>Planctomycetia</taxon>
        <taxon>Pirellulales</taxon>
        <taxon>Lacipirellulaceae</taxon>
        <taxon>Posidoniimonas</taxon>
    </lineage>
</organism>
<gene>
    <name evidence="5" type="primary">epsE_3</name>
    <name evidence="5" type="ORF">KOR34_12640</name>
</gene>
<dbReference type="PANTHER" id="PTHR43685:SF5">
    <property type="entry name" value="GLYCOSYLTRANSFERASE EPSE-RELATED"/>
    <property type="match status" value="1"/>
</dbReference>
<dbReference type="OrthoDB" id="9772170at2"/>